<evidence type="ECO:0000313" key="3">
    <source>
        <dbReference type="Proteomes" id="UP000654918"/>
    </source>
</evidence>
<gene>
    <name evidence="2" type="ORF">CPLU01_14089</name>
</gene>
<evidence type="ECO:0000256" key="1">
    <source>
        <dbReference type="SAM" id="MobiDB-lite"/>
    </source>
</evidence>
<comment type="caution">
    <text evidence="2">The sequence shown here is derived from an EMBL/GenBank/DDBJ whole genome shotgun (WGS) entry which is preliminary data.</text>
</comment>
<dbReference type="EMBL" id="WIGO01000353">
    <property type="protein sequence ID" value="KAF6815624.1"/>
    <property type="molecule type" value="Genomic_DNA"/>
</dbReference>
<feature type="compositionally biased region" description="Basic and acidic residues" evidence="1">
    <location>
        <begin position="1"/>
        <end position="12"/>
    </location>
</feature>
<sequence>MFGGVRDSKSSRETPTQQEVANMKARIADSPVRFATASHLRGIEGASPMISDDDSWRQNDVMKRRITSSSTPDQHNLCSLKTHRDLRESGPALRLPHSQGQARQAHAWLPTYNCHEDPDATLDPVATHLLGQDDGGLTKPRQLPPELCGLLAVQSRLEHQPQDGLIAQGAKPPIIDALPRAAQDFPRRQHVPRRSIGIAKCADLEADEPTTASAPIRAAPESWRKLYFEPRDAALSLSDGEGQVKFETSPGKAETTGSRIPRGRVSHGAFTEKPRDHGSPVNRVE</sequence>
<name>A0A8H6JLW5_9PEZI</name>
<dbReference type="Proteomes" id="UP000654918">
    <property type="component" value="Unassembled WGS sequence"/>
</dbReference>
<feature type="region of interest" description="Disordered" evidence="1">
    <location>
        <begin position="1"/>
        <end position="25"/>
    </location>
</feature>
<reference evidence="2" key="1">
    <citation type="journal article" date="2020" name="Phytopathology">
        <title>Genome Sequence Resources of Colletotrichum truncatum, C. plurivorum, C. musicola, and C. sojae: Four Species Pathogenic to Soybean (Glycine max).</title>
        <authorList>
            <person name="Rogerio F."/>
            <person name="Boufleur T.R."/>
            <person name="Ciampi-Guillardi M."/>
            <person name="Sukno S.A."/>
            <person name="Thon M.R."/>
            <person name="Massola Junior N.S."/>
            <person name="Baroncelli R."/>
        </authorList>
    </citation>
    <scope>NUCLEOTIDE SEQUENCE</scope>
    <source>
        <strain evidence="2">LFN00145</strain>
    </source>
</reference>
<evidence type="ECO:0000313" key="2">
    <source>
        <dbReference type="EMBL" id="KAF6815624.1"/>
    </source>
</evidence>
<accession>A0A8H6JLW5</accession>
<proteinExistence type="predicted"/>
<dbReference type="AlphaFoldDB" id="A0A8H6JLW5"/>
<feature type="compositionally biased region" description="Basic and acidic residues" evidence="1">
    <location>
        <begin position="270"/>
        <end position="285"/>
    </location>
</feature>
<keyword evidence="3" id="KW-1185">Reference proteome</keyword>
<protein>
    <submittedName>
        <fullName evidence="2">Uncharacterized protein</fullName>
    </submittedName>
</protein>
<feature type="region of interest" description="Disordered" evidence="1">
    <location>
        <begin position="239"/>
        <end position="285"/>
    </location>
</feature>
<organism evidence="2 3">
    <name type="scientific">Colletotrichum plurivorum</name>
    <dbReference type="NCBI Taxonomy" id="2175906"/>
    <lineage>
        <taxon>Eukaryota</taxon>
        <taxon>Fungi</taxon>
        <taxon>Dikarya</taxon>
        <taxon>Ascomycota</taxon>
        <taxon>Pezizomycotina</taxon>
        <taxon>Sordariomycetes</taxon>
        <taxon>Hypocreomycetidae</taxon>
        <taxon>Glomerellales</taxon>
        <taxon>Glomerellaceae</taxon>
        <taxon>Colletotrichum</taxon>
        <taxon>Colletotrichum orchidearum species complex</taxon>
    </lineage>
</organism>